<evidence type="ECO:0000256" key="2">
    <source>
        <dbReference type="ARBA" id="ARBA00023163"/>
    </source>
</evidence>
<evidence type="ECO:0000259" key="4">
    <source>
        <dbReference type="Pfam" id="PF13490"/>
    </source>
</evidence>
<dbReference type="Proteomes" id="UP000294911">
    <property type="component" value="Unassembled WGS sequence"/>
</dbReference>
<dbReference type="InterPro" id="IPR027383">
    <property type="entry name" value="Znf_put"/>
</dbReference>
<organism evidence="5 6">
    <name type="scientific">Tamaricihabitans halophyticus</name>
    <dbReference type="NCBI Taxonomy" id="1262583"/>
    <lineage>
        <taxon>Bacteria</taxon>
        <taxon>Bacillati</taxon>
        <taxon>Actinomycetota</taxon>
        <taxon>Actinomycetes</taxon>
        <taxon>Pseudonocardiales</taxon>
        <taxon>Pseudonocardiaceae</taxon>
        <taxon>Tamaricihabitans</taxon>
    </lineage>
</organism>
<keyword evidence="1" id="KW-0805">Transcription regulation</keyword>
<evidence type="ECO:0000256" key="3">
    <source>
        <dbReference type="SAM" id="MobiDB-lite"/>
    </source>
</evidence>
<feature type="compositionally biased region" description="Low complexity" evidence="3">
    <location>
        <begin position="115"/>
        <end position="143"/>
    </location>
</feature>
<proteinExistence type="predicted"/>
<feature type="domain" description="Putative zinc-finger" evidence="4">
    <location>
        <begin position="18"/>
        <end position="46"/>
    </location>
</feature>
<dbReference type="AlphaFoldDB" id="A0A4R2R3L7"/>
<dbReference type="OrthoDB" id="4775043at2"/>
<comment type="caution">
    <text evidence="5">The sequence shown here is derived from an EMBL/GenBank/DDBJ whole genome shotgun (WGS) entry which is preliminary data.</text>
</comment>
<feature type="region of interest" description="Disordered" evidence="3">
    <location>
        <begin position="105"/>
        <end position="149"/>
    </location>
</feature>
<accession>A0A4R2R3L7</accession>
<gene>
    <name evidence="5" type="ORF">EV191_101158</name>
</gene>
<evidence type="ECO:0000313" key="6">
    <source>
        <dbReference type="Proteomes" id="UP000294911"/>
    </source>
</evidence>
<dbReference type="Pfam" id="PF13490">
    <property type="entry name" value="zf-HC2"/>
    <property type="match status" value="1"/>
</dbReference>
<protein>
    <submittedName>
        <fullName evidence="5">Putative zinc finger protein</fullName>
    </submittedName>
</protein>
<keyword evidence="6" id="KW-1185">Reference proteome</keyword>
<name>A0A4R2R3L7_9PSEU</name>
<evidence type="ECO:0000313" key="5">
    <source>
        <dbReference type="EMBL" id="TCP56218.1"/>
    </source>
</evidence>
<reference evidence="5 6" key="1">
    <citation type="submission" date="2019-03" db="EMBL/GenBank/DDBJ databases">
        <title>Genomic Encyclopedia of Type Strains, Phase IV (KMG-IV): sequencing the most valuable type-strain genomes for metagenomic binning, comparative biology and taxonomic classification.</title>
        <authorList>
            <person name="Goeker M."/>
        </authorList>
    </citation>
    <scope>NUCLEOTIDE SEQUENCE [LARGE SCALE GENOMIC DNA]</scope>
    <source>
        <strain evidence="5 6">DSM 45765</strain>
    </source>
</reference>
<dbReference type="Gene3D" id="1.10.10.1320">
    <property type="entry name" value="Anti-sigma factor, zinc-finger domain"/>
    <property type="match status" value="1"/>
</dbReference>
<evidence type="ECO:0000256" key="1">
    <source>
        <dbReference type="ARBA" id="ARBA00023015"/>
    </source>
</evidence>
<sequence>MTELRGWSLPQTHLLPDAIVAFVDGELSPSAQDRASAHVAGCPACAAEVRAQRQASGAVRGAAAPMMSPDFLANLCAIPQREEVPSSPDGLAVAEDGQLVAVQRPGALGSGQPLGSGAASLGSAPLGSSPMGSSPMGSSAPLGTSGMSPADGAFSARRVARRGSQGAGVVVSGLVLGALALVTTSAEVGGQGGDPTASLRPAITGGVEMLQAAFSEVP</sequence>
<dbReference type="RefSeq" id="WP_132874860.1">
    <property type="nucleotide sequence ID" value="NZ_SLXQ01000001.1"/>
</dbReference>
<keyword evidence="2" id="KW-0804">Transcription</keyword>
<dbReference type="EMBL" id="SLXQ01000001">
    <property type="protein sequence ID" value="TCP56218.1"/>
    <property type="molecule type" value="Genomic_DNA"/>
</dbReference>
<dbReference type="InterPro" id="IPR041916">
    <property type="entry name" value="Anti_sigma_zinc_sf"/>
</dbReference>